<comment type="caution">
    <text evidence="5">The sequence shown here is derived from an EMBL/GenBank/DDBJ whole genome shotgun (WGS) entry which is preliminary data.</text>
</comment>
<evidence type="ECO:0000313" key="5">
    <source>
        <dbReference type="EMBL" id="GAA1083344.1"/>
    </source>
</evidence>
<dbReference type="Gene3D" id="3.20.20.80">
    <property type="entry name" value="Glycosidases"/>
    <property type="match status" value="1"/>
</dbReference>
<dbReference type="PANTHER" id="PTHR43405">
    <property type="entry name" value="GLYCOSYL HYDROLASE DIGH"/>
    <property type="match status" value="1"/>
</dbReference>
<keyword evidence="6" id="KW-1185">Reference proteome</keyword>
<feature type="domain" description="Glycosyl hydrolase-like 10" evidence="4">
    <location>
        <begin position="37"/>
        <end position="353"/>
    </location>
</feature>
<dbReference type="SUPFAM" id="SSF51445">
    <property type="entry name" value="(Trans)glycosidases"/>
    <property type="match status" value="1"/>
</dbReference>
<dbReference type="InterPro" id="IPR017853">
    <property type="entry name" value="GH"/>
</dbReference>
<evidence type="ECO:0000313" key="6">
    <source>
        <dbReference type="Proteomes" id="UP001499987"/>
    </source>
</evidence>
<dbReference type="InterPro" id="IPR003790">
    <property type="entry name" value="GHL10"/>
</dbReference>
<dbReference type="Pfam" id="PF02638">
    <property type="entry name" value="GHL10"/>
    <property type="match status" value="1"/>
</dbReference>
<dbReference type="PANTHER" id="PTHR43405:SF1">
    <property type="entry name" value="GLYCOSYL HYDROLASE DIGH"/>
    <property type="match status" value="1"/>
</dbReference>
<gene>
    <name evidence="5" type="ORF">GCM10009663_28200</name>
</gene>
<evidence type="ECO:0000259" key="4">
    <source>
        <dbReference type="Pfam" id="PF02638"/>
    </source>
</evidence>
<proteinExistence type="predicted"/>
<reference evidence="5 6" key="1">
    <citation type="journal article" date="2019" name="Int. J. Syst. Evol. Microbiol.">
        <title>The Global Catalogue of Microorganisms (GCM) 10K type strain sequencing project: providing services to taxonomists for standard genome sequencing and annotation.</title>
        <authorList>
            <consortium name="The Broad Institute Genomics Platform"/>
            <consortium name="The Broad Institute Genome Sequencing Center for Infectious Disease"/>
            <person name="Wu L."/>
            <person name="Ma J."/>
        </authorList>
    </citation>
    <scope>NUCLEOTIDE SEQUENCE [LARGE SCALE GENOMIC DNA]</scope>
    <source>
        <strain evidence="5 6">JCM 13002</strain>
    </source>
</reference>
<dbReference type="Proteomes" id="UP001499987">
    <property type="component" value="Unassembled WGS sequence"/>
</dbReference>
<dbReference type="PROSITE" id="PS51318">
    <property type="entry name" value="TAT"/>
    <property type="match status" value="1"/>
</dbReference>
<organism evidence="5 6">
    <name type="scientific">Kitasatospora arboriphila</name>
    <dbReference type="NCBI Taxonomy" id="258052"/>
    <lineage>
        <taxon>Bacteria</taxon>
        <taxon>Bacillati</taxon>
        <taxon>Actinomycetota</taxon>
        <taxon>Actinomycetes</taxon>
        <taxon>Kitasatosporales</taxon>
        <taxon>Streptomycetaceae</taxon>
        <taxon>Kitasatospora</taxon>
    </lineage>
</organism>
<evidence type="ECO:0000256" key="2">
    <source>
        <dbReference type="SAM" id="MobiDB-lite"/>
    </source>
</evidence>
<keyword evidence="1 3" id="KW-0732">Signal</keyword>
<name>A0ABN1TGQ9_9ACTN</name>
<feature type="signal peptide" evidence="3">
    <location>
        <begin position="1"/>
        <end position="28"/>
    </location>
</feature>
<protein>
    <submittedName>
        <fullName evidence="5">Family 10 glycosylhydrolase</fullName>
    </submittedName>
</protein>
<dbReference type="EMBL" id="BAAALD010000022">
    <property type="protein sequence ID" value="GAA1083344.1"/>
    <property type="molecule type" value="Genomic_DNA"/>
</dbReference>
<dbReference type="RefSeq" id="WP_344623925.1">
    <property type="nucleotide sequence ID" value="NZ_BAAALD010000022.1"/>
</dbReference>
<feature type="region of interest" description="Disordered" evidence="2">
    <location>
        <begin position="476"/>
        <end position="501"/>
    </location>
</feature>
<dbReference type="InterPro" id="IPR006311">
    <property type="entry name" value="TAT_signal"/>
</dbReference>
<accession>A0ABN1TGQ9</accession>
<dbReference type="InterPro" id="IPR052177">
    <property type="entry name" value="Divisome_Glycosyl_Hydrolase"/>
</dbReference>
<feature type="chain" id="PRO_5046962578" evidence="3">
    <location>
        <begin position="29"/>
        <end position="501"/>
    </location>
</feature>
<evidence type="ECO:0000256" key="1">
    <source>
        <dbReference type="ARBA" id="ARBA00022729"/>
    </source>
</evidence>
<sequence length="501" mass="54335">MPPRPSRRLFLGGLGALTLTAAARPATAAAGPPPRRLRGVWIATVDHIDWPPAPGLPEAQLRAAYDDLLDAAAAAGANAVFVQVRPTADAFWPSRYEPWSQWLTGVQGQDPGWDPMRFLVDAAHARGLAFHAWFNPYRIAQHDDPARLAAHHPARRHPEWTVSYGGRLYYDPGVPAARAFVEQAILDAVARYQVDGVHLDDYFYPYPAAGRPFPDDASFTAYGAGATDRAAWRRRNVDQLIRELRDLVRAVRPEAAFGVSPFGIWRNAATDPRGSATAAFQSYDGLYADSLGWVQDGLLDYVAPQLYWHLGHPQADYAALARWWAAQTAARDTLLWTGQAAYRAGAAGEAPAWQDPAELSRHLDLDATLPQIGGQILFSARNVRTDPIGAVARLTADHWHRPALPPLLPRLAGGTPPAAPVLTAADGTLRIAPGGPPPFRYAVHRLPQTPGDRPQLTADTLAACLPAADCARPLPLPTGRYTATALDRPGRESRPATPVQV</sequence>
<evidence type="ECO:0000256" key="3">
    <source>
        <dbReference type="SAM" id="SignalP"/>
    </source>
</evidence>